<protein>
    <recommendedName>
        <fullName evidence="5">Axonemal dynein light intermediate polypeptide 1</fullName>
    </recommendedName>
    <alternativeName>
        <fullName evidence="6">Inner dynein arm light chain, axonemal</fullName>
    </alternativeName>
</protein>
<evidence type="ECO:0000256" key="8">
    <source>
        <dbReference type="SAM" id="MobiDB-lite"/>
    </source>
</evidence>
<dbReference type="GeneID" id="120811237"/>
<organism evidence="9 10">
    <name type="scientific">Gasterosteus aculeatus aculeatus</name>
    <name type="common">three-spined stickleback</name>
    <dbReference type="NCBI Taxonomy" id="481459"/>
    <lineage>
        <taxon>Eukaryota</taxon>
        <taxon>Metazoa</taxon>
        <taxon>Chordata</taxon>
        <taxon>Craniata</taxon>
        <taxon>Vertebrata</taxon>
        <taxon>Euteleostomi</taxon>
        <taxon>Actinopterygii</taxon>
        <taxon>Neopterygii</taxon>
        <taxon>Teleostei</taxon>
        <taxon>Neoteleostei</taxon>
        <taxon>Acanthomorphata</taxon>
        <taxon>Eupercaria</taxon>
        <taxon>Perciformes</taxon>
        <taxon>Cottioidei</taxon>
        <taxon>Gasterosteales</taxon>
        <taxon>Gasterosteidae</taxon>
        <taxon>Gasterosteus</taxon>
    </lineage>
</organism>
<reference evidence="9" key="2">
    <citation type="submission" date="2025-08" db="UniProtKB">
        <authorList>
            <consortium name="Ensembl"/>
        </authorList>
    </citation>
    <scope>IDENTIFICATION</scope>
</reference>
<evidence type="ECO:0000256" key="1">
    <source>
        <dbReference type="ARBA" id="ARBA00023017"/>
    </source>
</evidence>
<dbReference type="GO" id="GO:0030286">
    <property type="term" value="C:dynein complex"/>
    <property type="evidence" value="ECO:0007669"/>
    <property type="project" value="UniProtKB-KW"/>
</dbReference>
<evidence type="ECO:0000313" key="10">
    <source>
        <dbReference type="Proteomes" id="UP000007635"/>
    </source>
</evidence>
<keyword evidence="2" id="KW-0175">Coiled coil</keyword>
<reference evidence="9" key="3">
    <citation type="submission" date="2025-09" db="UniProtKB">
        <authorList>
            <consortium name="Ensembl"/>
        </authorList>
    </citation>
    <scope>IDENTIFICATION</scope>
</reference>
<feature type="region of interest" description="Disordered" evidence="8">
    <location>
        <begin position="188"/>
        <end position="209"/>
    </location>
</feature>
<evidence type="ECO:0000313" key="9">
    <source>
        <dbReference type="Ensembl" id="ENSGACP00000070991.1"/>
    </source>
</evidence>
<reference evidence="9 10" key="1">
    <citation type="journal article" date="2021" name="G3 (Bethesda)">
        <title>Improved contiguity of the threespine stickleback genome using long-read sequencing.</title>
        <authorList>
            <person name="Nath S."/>
            <person name="Shaw D.E."/>
            <person name="White M.A."/>
        </authorList>
    </citation>
    <scope>NUCLEOTIDE SEQUENCE [LARGE SCALE GENOMIC DNA]</scope>
    <source>
        <strain evidence="9 10">Lake Benthic</strain>
    </source>
</reference>
<proteinExistence type="inferred from homology"/>
<evidence type="ECO:0000256" key="6">
    <source>
        <dbReference type="ARBA" id="ARBA00042417"/>
    </source>
</evidence>
<dbReference type="GeneTree" id="ENSGT00390000003012"/>
<keyword evidence="10" id="KW-1185">Reference proteome</keyword>
<dbReference type="PANTHER" id="PTHR13183:SF0">
    <property type="entry name" value="AXONEMAL DYNEIN LIGHT INTERMEDIATE POLYPEPTIDE 1"/>
    <property type="match status" value="1"/>
</dbReference>
<feature type="compositionally biased region" description="Basic and acidic residues" evidence="8">
    <location>
        <begin position="191"/>
        <end position="209"/>
    </location>
</feature>
<name>A0AAQ4S8X5_GASAC</name>
<accession>A0AAQ4S8X5</accession>
<dbReference type="KEGG" id="gat:120811237"/>
<dbReference type="GO" id="GO:0097546">
    <property type="term" value="C:ciliary base"/>
    <property type="evidence" value="ECO:0007669"/>
    <property type="project" value="TreeGrafter"/>
</dbReference>
<keyword evidence="1" id="KW-0243">Dynein</keyword>
<evidence type="ECO:0000256" key="4">
    <source>
        <dbReference type="ARBA" id="ARBA00038114"/>
    </source>
</evidence>
<dbReference type="PANTHER" id="PTHR13183">
    <property type="entry name" value="AXONEMAL INNER ARM DYNEIN LIGHT CHAIN 28"/>
    <property type="match status" value="1"/>
</dbReference>
<dbReference type="Proteomes" id="UP000007635">
    <property type="component" value="Chromosome XX"/>
</dbReference>
<dbReference type="GO" id="GO:0005930">
    <property type="term" value="C:axoneme"/>
    <property type="evidence" value="ECO:0007669"/>
    <property type="project" value="TreeGrafter"/>
</dbReference>
<comment type="similarity">
    <text evidence="4">Belongs to the inner dynein arm light chain family.</text>
</comment>
<dbReference type="AlphaFoldDB" id="A0AAQ4S8X5"/>
<dbReference type="Ensembl" id="ENSGACT00000083019.1">
    <property type="protein sequence ID" value="ENSGACP00000070991.1"/>
    <property type="gene ID" value="ENSGACG00000013396.2"/>
</dbReference>
<evidence type="ECO:0000256" key="2">
    <source>
        <dbReference type="ARBA" id="ARBA00023054"/>
    </source>
</evidence>
<evidence type="ECO:0000256" key="5">
    <source>
        <dbReference type="ARBA" id="ARBA00039799"/>
    </source>
</evidence>
<comment type="function">
    <text evidence="7">Involved in sperm flagellum assembly.</text>
</comment>
<dbReference type="GO" id="GO:0045504">
    <property type="term" value="F:dynein heavy chain binding"/>
    <property type="evidence" value="ECO:0007669"/>
    <property type="project" value="TreeGrafter"/>
</dbReference>
<dbReference type="InterPro" id="IPR019347">
    <property type="entry name" value="Axonemal_dynein_light_chain"/>
</dbReference>
<dbReference type="RefSeq" id="XP_040022436.1">
    <property type="nucleotide sequence ID" value="XM_040166502.1"/>
</dbReference>
<sequence length="234" mass="27156">MDAPDESLVKYDHPLFVAKKKDEKSDKPKAAAADISRQGSREILNFIFPPRELMEGNKLWVQQVSIAPSTVRDVICLKELLEVKLQQSQAMEVGLCPQRMGLYSQCFDELIRQITIICTEKGLLLLRVRDDVQKTFAAYQKLFESGYAFGMRKALQAEVDKKDRSKTISDLEEENEELKKEVNKLRALNETTEKRNNERRQTRSKEHNEEIKLLEKSNKQLKKQLEEIIHTVHV</sequence>
<evidence type="ECO:0000256" key="3">
    <source>
        <dbReference type="ARBA" id="ARBA00023175"/>
    </source>
</evidence>
<dbReference type="Pfam" id="PF10211">
    <property type="entry name" value="Ax_dynein_light"/>
    <property type="match status" value="1"/>
</dbReference>
<keyword evidence="3" id="KW-0505">Motor protein</keyword>
<evidence type="ECO:0000256" key="7">
    <source>
        <dbReference type="ARBA" id="ARBA00043925"/>
    </source>
</evidence>